<dbReference type="PANTHER" id="PTHR47526:SF4">
    <property type="entry name" value="SWIM-TYPE DOMAIN-CONTAINING PROTEIN"/>
    <property type="match status" value="1"/>
</dbReference>
<keyword evidence="3" id="KW-0862">Zinc</keyword>
<keyword evidence="2" id="KW-0863">Zinc-finger</keyword>
<evidence type="ECO:0000256" key="2">
    <source>
        <dbReference type="ARBA" id="ARBA00022771"/>
    </source>
</evidence>
<evidence type="ECO:0000313" key="6">
    <source>
        <dbReference type="Proteomes" id="UP001108240"/>
    </source>
</evidence>
<protein>
    <recommendedName>
        <fullName evidence="4">Zinc finger PHD-type domain-containing protein</fullName>
    </recommendedName>
</protein>
<dbReference type="SMART" id="SM00249">
    <property type="entry name" value="PHD"/>
    <property type="match status" value="1"/>
</dbReference>
<keyword evidence="6" id="KW-1185">Reference proteome</keyword>
<keyword evidence="1" id="KW-0479">Metal-binding</keyword>
<name>A0A8C1HUP6_CYPCA</name>
<dbReference type="GO" id="GO:0008270">
    <property type="term" value="F:zinc ion binding"/>
    <property type="evidence" value="ECO:0007669"/>
    <property type="project" value="UniProtKB-KW"/>
</dbReference>
<sequence length="508" mass="56429">MQVLHSQRLNEPPLKPWVILGSSGQVECAHCTCMAGIADSCTHVGALLFKIEAAVRIRGTKTVTDVPAYWMMPANVDKVQAEVGHKIDFTTGAAKRVALDKCISGERGMSGIRTRLGSTSHCAHEPTLSDLSPLLQILHTHSKAVCLSGMEEYYHHYIDPVKPHAVPKSLQHLRDPGKDGCDLPILFQHCNTLTHLVAVTETQAAAIEAQTRLQHRSSVWYTSRAGRITASNMHAVMSASVEKRATSTVSIVCYPQKTATSAAIRWGIDNEGTARQAYVKIAPPHHTNLKVEQCGFIINPLFPEVGASPDGLIHCTCCGKGCLEIKCTFKHRNNSILQACADDSTFCLQVTDGKLHLKQTHMYYSQVQTQIFVNGSQFCGFVVWTEKDCVVVQVLPDVDYWTTLLKRAQEFFHKVSLPELVSCYYTQQASTKTPVSTELQPSHTKRTRTHTHENMQRLWCIWKGPEDQDDMVACDNENCVVQWFHLSCVGLSQAPSETESWLCTSCTH</sequence>
<dbReference type="Pfam" id="PF09588">
    <property type="entry name" value="YqaJ"/>
    <property type="match status" value="1"/>
</dbReference>
<dbReference type="AlphaFoldDB" id="A0A8C1HUP6"/>
<proteinExistence type="predicted"/>
<dbReference type="Gene3D" id="3.30.40.10">
    <property type="entry name" value="Zinc/RING finger domain, C3HC4 (zinc finger)"/>
    <property type="match status" value="1"/>
</dbReference>
<reference evidence="5" key="2">
    <citation type="submission" date="2025-09" db="UniProtKB">
        <authorList>
            <consortium name="Ensembl"/>
        </authorList>
    </citation>
    <scope>IDENTIFICATION</scope>
</reference>
<evidence type="ECO:0000256" key="1">
    <source>
        <dbReference type="ARBA" id="ARBA00022723"/>
    </source>
</evidence>
<dbReference type="CDD" id="cd22343">
    <property type="entry name" value="PDDEXK_lambda_exonuclease-like"/>
    <property type="match status" value="1"/>
</dbReference>
<dbReference type="InterPro" id="IPR019080">
    <property type="entry name" value="YqaJ_viral_recombinase"/>
</dbReference>
<dbReference type="GeneTree" id="ENSGT00940000171017"/>
<dbReference type="InterPro" id="IPR001965">
    <property type="entry name" value="Znf_PHD"/>
</dbReference>
<dbReference type="OMA" id="THAVCAT"/>
<dbReference type="SUPFAM" id="SSF52980">
    <property type="entry name" value="Restriction endonuclease-like"/>
    <property type="match status" value="1"/>
</dbReference>
<dbReference type="Proteomes" id="UP001108240">
    <property type="component" value="Unplaced"/>
</dbReference>
<accession>A0A8C1HUP6</accession>
<feature type="domain" description="Zinc finger PHD-type" evidence="4">
    <location>
        <begin position="459"/>
        <end position="507"/>
    </location>
</feature>
<dbReference type="InterPro" id="IPR011011">
    <property type="entry name" value="Znf_FYVE_PHD"/>
</dbReference>
<dbReference type="Gene3D" id="3.90.320.10">
    <property type="match status" value="1"/>
</dbReference>
<dbReference type="PANTHER" id="PTHR47526">
    <property type="entry name" value="ATP-DEPENDENT DNA HELICASE"/>
    <property type="match status" value="1"/>
</dbReference>
<dbReference type="InterPro" id="IPR013083">
    <property type="entry name" value="Znf_RING/FYVE/PHD"/>
</dbReference>
<reference evidence="5" key="1">
    <citation type="submission" date="2025-08" db="UniProtKB">
        <authorList>
            <consortium name="Ensembl"/>
        </authorList>
    </citation>
    <scope>IDENTIFICATION</scope>
</reference>
<evidence type="ECO:0000313" key="5">
    <source>
        <dbReference type="Ensembl" id="ENSCCRP00000075995.2"/>
    </source>
</evidence>
<evidence type="ECO:0000259" key="4">
    <source>
        <dbReference type="SMART" id="SM00249"/>
    </source>
</evidence>
<dbReference type="Ensembl" id="ENSCCRT00000082376.2">
    <property type="protein sequence ID" value="ENSCCRP00000075995.2"/>
    <property type="gene ID" value="ENSCCRG00000041078.2"/>
</dbReference>
<organism evidence="5 6">
    <name type="scientific">Cyprinus carpio carpio</name>
    <dbReference type="NCBI Taxonomy" id="630221"/>
    <lineage>
        <taxon>Eukaryota</taxon>
        <taxon>Metazoa</taxon>
        <taxon>Chordata</taxon>
        <taxon>Craniata</taxon>
        <taxon>Vertebrata</taxon>
        <taxon>Euteleostomi</taxon>
        <taxon>Actinopterygii</taxon>
        <taxon>Neopterygii</taxon>
        <taxon>Teleostei</taxon>
        <taxon>Ostariophysi</taxon>
        <taxon>Cypriniformes</taxon>
        <taxon>Cyprinidae</taxon>
        <taxon>Cyprininae</taxon>
        <taxon>Cyprinus</taxon>
    </lineage>
</organism>
<evidence type="ECO:0000256" key="3">
    <source>
        <dbReference type="ARBA" id="ARBA00022833"/>
    </source>
</evidence>
<dbReference type="InterPro" id="IPR011604">
    <property type="entry name" value="PDDEXK-like_dom_sf"/>
</dbReference>
<dbReference type="InterPro" id="IPR011335">
    <property type="entry name" value="Restrct_endonuc-II-like"/>
</dbReference>
<dbReference type="GO" id="GO:0006281">
    <property type="term" value="P:DNA repair"/>
    <property type="evidence" value="ECO:0007669"/>
    <property type="project" value="UniProtKB-ARBA"/>
</dbReference>
<dbReference type="SUPFAM" id="SSF57903">
    <property type="entry name" value="FYVE/PHD zinc finger"/>
    <property type="match status" value="1"/>
</dbReference>